<evidence type="ECO:0000313" key="10">
    <source>
        <dbReference type="Proteomes" id="UP000014115"/>
    </source>
</evidence>
<dbReference type="SUPFAM" id="SSF141868">
    <property type="entry name" value="EAL domain-like"/>
    <property type="match status" value="1"/>
</dbReference>
<accession>K2L6C8</accession>
<dbReference type="STRING" id="740709.A10D4_03335"/>
<name>K2L6C8_9GAMM</name>
<dbReference type="CDD" id="cd01948">
    <property type="entry name" value="EAL"/>
    <property type="match status" value="1"/>
</dbReference>
<dbReference type="InterPro" id="IPR052155">
    <property type="entry name" value="Biofilm_reg_signaling"/>
</dbReference>
<dbReference type="Proteomes" id="UP000014115">
    <property type="component" value="Unassembled WGS sequence"/>
</dbReference>
<comment type="caution">
    <text evidence="9">The sequence shown here is derived from an EMBL/GenBank/DDBJ whole genome shotgun (WGS) entry which is preliminary data.</text>
</comment>
<dbReference type="SMART" id="SM01079">
    <property type="entry name" value="CHASE"/>
    <property type="match status" value="1"/>
</dbReference>
<dbReference type="PATRIC" id="fig|740709.3.peg.670"/>
<evidence type="ECO:0000256" key="1">
    <source>
        <dbReference type="ARBA" id="ARBA00001946"/>
    </source>
</evidence>
<dbReference type="AlphaFoldDB" id="K2L6C8"/>
<dbReference type="SUPFAM" id="SSF55073">
    <property type="entry name" value="Nucleotide cyclase"/>
    <property type="match status" value="1"/>
</dbReference>
<evidence type="ECO:0000259" key="8">
    <source>
        <dbReference type="PROSITE" id="PS50887"/>
    </source>
</evidence>
<proteinExistence type="predicted"/>
<dbReference type="PANTHER" id="PTHR44757">
    <property type="entry name" value="DIGUANYLATE CYCLASE DGCP"/>
    <property type="match status" value="1"/>
</dbReference>
<organism evidence="9 10">
    <name type="scientific">Idiomarina xiamenensis 10-D-4</name>
    <dbReference type="NCBI Taxonomy" id="740709"/>
    <lineage>
        <taxon>Bacteria</taxon>
        <taxon>Pseudomonadati</taxon>
        <taxon>Pseudomonadota</taxon>
        <taxon>Gammaproteobacteria</taxon>
        <taxon>Alteromonadales</taxon>
        <taxon>Idiomarinaceae</taxon>
        <taxon>Idiomarina</taxon>
    </lineage>
</organism>
<dbReference type="PANTHER" id="PTHR44757:SF2">
    <property type="entry name" value="BIOFILM ARCHITECTURE MAINTENANCE PROTEIN MBAA"/>
    <property type="match status" value="1"/>
</dbReference>
<dbReference type="Gene3D" id="3.30.450.350">
    <property type="entry name" value="CHASE domain"/>
    <property type="match status" value="1"/>
</dbReference>
<evidence type="ECO:0000256" key="4">
    <source>
        <dbReference type="ARBA" id="ARBA00022989"/>
    </source>
</evidence>
<dbReference type="eggNOG" id="COG5001">
    <property type="taxonomic scope" value="Bacteria"/>
</dbReference>
<dbReference type="InterPro" id="IPR035919">
    <property type="entry name" value="EAL_sf"/>
</dbReference>
<dbReference type="Gene3D" id="3.20.20.450">
    <property type="entry name" value="EAL domain"/>
    <property type="match status" value="1"/>
</dbReference>
<dbReference type="NCBIfam" id="TIGR00254">
    <property type="entry name" value="GGDEF"/>
    <property type="match status" value="1"/>
</dbReference>
<dbReference type="InterPro" id="IPR000160">
    <property type="entry name" value="GGDEF_dom"/>
</dbReference>
<dbReference type="OrthoDB" id="6597954at2"/>
<dbReference type="RefSeq" id="WP_008487721.1">
    <property type="nucleotide sequence ID" value="NZ_AMRG01000003.1"/>
</dbReference>
<keyword evidence="5" id="KW-0472">Membrane</keyword>
<dbReference type="PROSITE" id="PS50839">
    <property type="entry name" value="CHASE"/>
    <property type="match status" value="1"/>
</dbReference>
<dbReference type="Pfam" id="PF03924">
    <property type="entry name" value="CHASE"/>
    <property type="match status" value="1"/>
</dbReference>
<dbReference type="FunFam" id="3.30.70.270:FF:000001">
    <property type="entry name" value="Diguanylate cyclase domain protein"/>
    <property type="match status" value="1"/>
</dbReference>
<dbReference type="SMART" id="SM00052">
    <property type="entry name" value="EAL"/>
    <property type="match status" value="1"/>
</dbReference>
<dbReference type="Gene3D" id="3.30.70.270">
    <property type="match status" value="1"/>
</dbReference>
<evidence type="ECO:0000259" key="6">
    <source>
        <dbReference type="PROSITE" id="PS50839"/>
    </source>
</evidence>
<dbReference type="Pfam" id="PF00990">
    <property type="entry name" value="GGDEF"/>
    <property type="match status" value="1"/>
</dbReference>
<dbReference type="InterPro" id="IPR043128">
    <property type="entry name" value="Rev_trsase/Diguanyl_cyclase"/>
</dbReference>
<feature type="domain" description="CHASE" evidence="6">
    <location>
        <begin position="103"/>
        <end position="246"/>
    </location>
</feature>
<evidence type="ECO:0000256" key="2">
    <source>
        <dbReference type="ARBA" id="ARBA00004370"/>
    </source>
</evidence>
<evidence type="ECO:0000313" key="9">
    <source>
        <dbReference type="EMBL" id="EKE85345.1"/>
    </source>
</evidence>
<dbReference type="GO" id="GO:0007165">
    <property type="term" value="P:signal transduction"/>
    <property type="evidence" value="ECO:0007669"/>
    <property type="project" value="UniProtKB-ARBA"/>
</dbReference>
<evidence type="ECO:0000259" key="7">
    <source>
        <dbReference type="PROSITE" id="PS50883"/>
    </source>
</evidence>
<dbReference type="GO" id="GO:0016020">
    <property type="term" value="C:membrane"/>
    <property type="evidence" value="ECO:0007669"/>
    <property type="project" value="UniProtKB-SubCell"/>
</dbReference>
<dbReference type="InterPro" id="IPR029787">
    <property type="entry name" value="Nucleotide_cyclase"/>
</dbReference>
<dbReference type="InterPro" id="IPR001633">
    <property type="entry name" value="EAL_dom"/>
</dbReference>
<dbReference type="InterPro" id="IPR006189">
    <property type="entry name" value="CHASE_dom"/>
</dbReference>
<dbReference type="CDD" id="cd01949">
    <property type="entry name" value="GGDEF"/>
    <property type="match status" value="1"/>
</dbReference>
<sequence length="726" mass="82257">MHTPLTNYWRKLIILALVIQLLVIIFAERDRQLSIHSHQREALQQLAPLQVRLEGLLTNNLIVLRALAAEVSLDPDISGQRFARLAKELIGKDLHIRHIALAPDLVIKYIYPLAGNEAAIGFDYRRSNSQLAAVQRAIERQAVTVAGPLDLVQGGRALIARVPVFHQQELWGVIAEVIDFQRLLNDTDYRDYQQHYRLSIRGTLDKIINVNDESFDYFNVLGDQQVWQQTYVSAKVSLPDSQWQIGLVPHSGRWWDWQSYTLTLAIGTLLNLLICFFLGKLLFTQKQLRHALATITYQAHTDNVTQLPNRADFIRKLDQRVNEATHTSTSFAVLFLDLDHFKEINDTLGHESGDRLLKELAQRIQQHLSPLDTLARLGGDEFVVLLHHCETDDSAEQCAKTIQKALRQSLTFAGFNLTISASIGIAQFPQHGLSSSTLLKHADLAMYAAKQSGRQTSYVFNEALRHKAERQMQMHSAILEGIKRQQFYVLYQPIINVAEPHAGMAKVEALIRWRHPQYGDISPADFIPLAERTGAILELGEWLLQQVCHDWQQLAANGLPLTIAINRSLREFNDPDKGKHWLTELSKVGMPAQSLVVEITESLLMRKRQRQLKILHDLRQAGVSLAIDDFGTGYSSMNYLREYPIDCIKIDRSFLKDCPQDQRQVSLLEALIKVALSLELNIVAEGVENPEQLALLKQLGCQQAQGFYLAKPMPASELQAFFKTLG</sequence>
<gene>
    <name evidence="9" type="ORF">A10D4_03335</name>
</gene>
<keyword evidence="4" id="KW-1133">Transmembrane helix</keyword>
<evidence type="ECO:0000256" key="5">
    <source>
        <dbReference type="ARBA" id="ARBA00023136"/>
    </source>
</evidence>
<evidence type="ECO:0000256" key="3">
    <source>
        <dbReference type="ARBA" id="ARBA00022692"/>
    </source>
</evidence>
<dbReference type="InterPro" id="IPR042240">
    <property type="entry name" value="CHASE_sf"/>
</dbReference>
<dbReference type="GO" id="GO:0003824">
    <property type="term" value="F:catalytic activity"/>
    <property type="evidence" value="ECO:0007669"/>
    <property type="project" value="UniProtKB-ARBA"/>
</dbReference>
<protein>
    <submittedName>
        <fullName evidence="9">Signal protein</fullName>
    </submittedName>
</protein>
<dbReference type="SMART" id="SM00267">
    <property type="entry name" value="GGDEF"/>
    <property type="match status" value="1"/>
</dbReference>
<comment type="cofactor">
    <cofactor evidence="1">
        <name>Mg(2+)</name>
        <dbReference type="ChEBI" id="CHEBI:18420"/>
    </cofactor>
</comment>
<feature type="domain" description="EAL" evidence="7">
    <location>
        <begin position="471"/>
        <end position="726"/>
    </location>
</feature>
<keyword evidence="10" id="KW-1185">Reference proteome</keyword>
<dbReference type="Pfam" id="PF00563">
    <property type="entry name" value="EAL"/>
    <property type="match status" value="1"/>
</dbReference>
<feature type="domain" description="GGDEF" evidence="8">
    <location>
        <begin position="329"/>
        <end position="462"/>
    </location>
</feature>
<reference evidence="9 10" key="1">
    <citation type="journal article" date="2012" name="J. Bacteriol.">
        <title>Genome Sequence of Idiomarina xiamenensis Type Strain 10-D-4.</title>
        <authorList>
            <person name="Lai Q."/>
            <person name="Wang L."/>
            <person name="Wang W."/>
            <person name="Shao Z."/>
        </authorList>
    </citation>
    <scope>NUCLEOTIDE SEQUENCE [LARGE SCALE GENOMIC DNA]</scope>
    <source>
        <strain evidence="9 10">10-D-4</strain>
    </source>
</reference>
<dbReference type="EMBL" id="AMRG01000003">
    <property type="protein sequence ID" value="EKE85345.1"/>
    <property type="molecule type" value="Genomic_DNA"/>
</dbReference>
<keyword evidence="3" id="KW-0812">Transmembrane</keyword>
<comment type="subcellular location">
    <subcellularLocation>
        <location evidence="2">Membrane</location>
    </subcellularLocation>
</comment>
<dbReference type="PROSITE" id="PS50887">
    <property type="entry name" value="GGDEF"/>
    <property type="match status" value="1"/>
</dbReference>
<dbReference type="PROSITE" id="PS50883">
    <property type="entry name" value="EAL"/>
    <property type="match status" value="1"/>
</dbReference>